<keyword evidence="2" id="KW-0812">Transmembrane</keyword>
<keyword evidence="4" id="KW-1185">Reference proteome</keyword>
<organism evidence="3 4">
    <name type="scientific">Stylosanthes scabra</name>
    <dbReference type="NCBI Taxonomy" id="79078"/>
    <lineage>
        <taxon>Eukaryota</taxon>
        <taxon>Viridiplantae</taxon>
        <taxon>Streptophyta</taxon>
        <taxon>Embryophyta</taxon>
        <taxon>Tracheophyta</taxon>
        <taxon>Spermatophyta</taxon>
        <taxon>Magnoliopsida</taxon>
        <taxon>eudicotyledons</taxon>
        <taxon>Gunneridae</taxon>
        <taxon>Pentapetalae</taxon>
        <taxon>rosids</taxon>
        <taxon>fabids</taxon>
        <taxon>Fabales</taxon>
        <taxon>Fabaceae</taxon>
        <taxon>Papilionoideae</taxon>
        <taxon>50 kb inversion clade</taxon>
        <taxon>dalbergioids sensu lato</taxon>
        <taxon>Dalbergieae</taxon>
        <taxon>Pterocarpus clade</taxon>
        <taxon>Stylosanthes</taxon>
    </lineage>
</organism>
<proteinExistence type="predicted"/>
<dbReference type="EMBL" id="JASCZI010242429">
    <property type="protein sequence ID" value="MED6211043.1"/>
    <property type="molecule type" value="Genomic_DNA"/>
</dbReference>
<keyword evidence="2" id="KW-0472">Membrane</keyword>
<feature type="transmembrane region" description="Helical" evidence="2">
    <location>
        <begin position="52"/>
        <end position="71"/>
    </location>
</feature>
<accession>A0ABU6YQZ0</accession>
<comment type="caution">
    <text evidence="3">The sequence shown here is derived from an EMBL/GenBank/DDBJ whole genome shotgun (WGS) entry which is preliminary data.</text>
</comment>
<evidence type="ECO:0000256" key="1">
    <source>
        <dbReference type="SAM" id="MobiDB-lite"/>
    </source>
</evidence>
<keyword evidence="2" id="KW-1133">Transmembrane helix</keyword>
<sequence length="228" mass="25528">MPRTCQPLVSKETETKCGFMLSEAILLSFSFISKVSLSLLCAWHFARLGMVYSCYIYLINFSITMFTRIVVPKGLKVLLLEGAAGSAAEIQPKLEAMDYNARVRTSEAGKNFSFLHYVDKCCNLSVFHRYTITHVGTCKRLQKETSHILLIFSSNPQTRTQKQREKEKKEKRQKKGELEGKRVEGSEIGREGAQGPTRKKEKKPVTVGEDVAVAVAAAEVDEIGGRCE</sequence>
<reference evidence="3 4" key="1">
    <citation type="journal article" date="2023" name="Plants (Basel)">
        <title>Bridging the Gap: Combining Genomics and Transcriptomics Approaches to Understand Stylosanthes scabra, an Orphan Legume from the Brazilian Caatinga.</title>
        <authorList>
            <person name="Ferreira-Neto J.R.C."/>
            <person name="da Silva M.D."/>
            <person name="Binneck E."/>
            <person name="de Melo N.F."/>
            <person name="da Silva R.H."/>
            <person name="de Melo A.L.T.M."/>
            <person name="Pandolfi V."/>
            <person name="Bustamante F.O."/>
            <person name="Brasileiro-Vidal A.C."/>
            <person name="Benko-Iseppon A.M."/>
        </authorList>
    </citation>
    <scope>NUCLEOTIDE SEQUENCE [LARGE SCALE GENOMIC DNA]</scope>
    <source>
        <tissue evidence="3">Leaves</tissue>
    </source>
</reference>
<evidence type="ECO:0000256" key="2">
    <source>
        <dbReference type="SAM" id="Phobius"/>
    </source>
</evidence>
<feature type="transmembrane region" description="Helical" evidence="2">
    <location>
        <begin position="21"/>
        <end position="46"/>
    </location>
</feature>
<dbReference type="Proteomes" id="UP001341840">
    <property type="component" value="Unassembled WGS sequence"/>
</dbReference>
<gene>
    <name evidence="3" type="ORF">PIB30_069803</name>
</gene>
<name>A0ABU6YQZ0_9FABA</name>
<protein>
    <submittedName>
        <fullName evidence="3">Uncharacterized protein</fullName>
    </submittedName>
</protein>
<feature type="compositionally biased region" description="Basic and acidic residues" evidence="1">
    <location>
        <begin position="162"/>
        <end position="190"/>
    </location>
</feature>
<evidence type="ECO:0000313" key="4">
    <source>
        <dbReference type="Proteomes" id="UP001341840"/>
    </source>
</evidence>
<feature type="region of interest" description="Disordered" evidence="1">
    <location>
        <begin position="156"/>
        <end position="206"/>
    </location>
</feature>
<evidence type="ECO:0000313" key="3">
    <source>
        <dbReference type="EMBL" id="MED6211043.1"/>
    </source>
</evidence>